<reference evidence="3" key="1">
    <citation type="journal article" date="2017" name="Genome Biol.">
        <title>Comparative genomics reveals high biological diversity and specific adaptations in the industrially and medically important fungal genus Aspergillus.</title>
        <authorList>
            <person name="de Vries R.P."/>
            <person name="Riley R."/>
            <person name="Wiebenga A."/>
            <person name="Aguilar-Osorio G."/>
            <person name="Amillis S."/>
            <person name="Uchima C.A."/>
            <person name="Anderluh G."/>
            <person name="Asadollahi M."/>
            <person name="Askin M."/>
            <person name="Barry K."/>
            <person name="Battaglia E."/>
            <person name="Bayram O."/>
            <person name="Benocci T."/>
            <person name="Braus-Stromeyer S.A."/>
            <person name="Caldana C."/>
            <person name="Canovas D."/>
            <person name="Cerqueira G.C."/>
            <person name="Chen F."/>
            <person name="Chen W."/>
            <person name="Choi C."/>
            <person name="Clum A."/>
            <person name="Dos Santos R.A."/>
            <person name="Damasio A.R."/>
            <person name="Diallinas G."/>
            <person name="Emri T."/>
            <person name="Fekete E."/>
            <person name="Flipphi M."/>
            <person name="Freyberg S."/>
            <person name="Gallo A."/>
            <person name="Gournas C."/>
            <person name="Habgood R."/>
            <person name="Hainaut M."/>
            <person name="Harispe M.L."/>
            <person name="Henrissat B."/>
            <person name="Hilden K.S."/>
            <person name="Hope R."/>
            <person name="Hossain A."/>
            <person name="Karabika E."/>
            <person name="Karaffa L."/>
            <person name="Karanyi Z."/>
            <person name="Krasevec N."/>
            <person name="Kuo A."/>
            <person name="Kusch H."/>
            <person name="LaButti K."/>
            <person name="Lagendijk E.L."/>
            <person name="Lapidus A."/>
            <person name="Levasseur A."/>
            <person name="Lindquist E."/>
            <person name="Lipzen A."/>
            <person name="Logrieco A.F."/>
            <person name="MacCabe A."/>
            <person name="Maekelae M.R."/>
            <person name="Malavazi I."/>
            <person name="Melin P."/>
            <person name="Meyer V."/>
            <person name="Mielnichuk N."/>
            <person name="Miskei M."/>
            <person name="Molnar A.P."/>
            <person name="Mule G."/>
            <person name="Ngan C.Y."/>
            <person name="Orejas M."/>
            <person name="Orosz E."/>
            <person name="Ouedraogo J.P."/>
            <person name="Overkamp K.M."/>
            <person name="Park H.-S."/>
            <person name="Perrone G."/>
            <person name="Piumi F."/>
            <person name="Punt P.J."/>
            <person name="Ram A.F."/>
            <person name="Ramon A."/>
            <person name="Rauscher S."/>
            <person name="Record E."/>
            <person name="Riano-Pachon D.M."/>
            <person name="Robert V."/>
            <person name="Roehrig J."/>
            <person name="Ruller R."/>
            <person name="Salamov A."/>
            <person name="Salih N.S."/>
            <person name="Samson R.A."/>
            <person name="Sandor E."/>
            <person name="Sanguinetti M."/>
            <person name="Schuetze T."/>
            <person name="Sepcic K."/>
            <person name="Shelest E."/>
            <person name="Sherlock G."/>
            <person name="Sophianopoulou V."/>
            <person name="Squina F.M."/>
            <person name="Sun H."/>
            <person name="Susca A."/>
            <person name="Todd R.B."/>
            <person name="Tsang A."/>
            <person name="Unkles S.E."/>
            <person name="van de Wiele N."/>
            <person name="van Rossen-Uffink D."/>
            <person name="Oliveira J.V."/>
            <person name="Vesth T.C."/>
            <person name="Visser J."/>
            <person name="Yu J.-H."/>
            <person name="Zhou M."/>
            <person name="Andersen M.R."/>
            <person name="Archer D.B."/>
            <person name="Baker S.E."/>
            <person name="Benoit I."/>
            <person name="Brakhage A.A."/>
            <person name="Braus G.H."/>
            <person name="Fischer R."/>
            <person name="Frisvad J.C."/>
            <person name="Goldman G.H."/>
            <person name="Houbraken J."/>
            <person name="Oakley B."/>
            <person name="Pocsi I."/>
            <person name="Scazzocchio C."/>
            <person name="Seiboth B."/>
            <person name="vanKuyk P.A."/>
            <person name="Wortman J."/>
            <person name="Dyer P.S."/>
            <person name="Grigoriev I.V."/>
        </authorList>
    </citation>
    <scope>NUCLEOTIDE SEQUENCE [LARGE SCALE GENOMIC DNA]</scope>
    <source>
        <strain evidence="3">CBS 101740 / IMI 381727 / IBT 21946</strain>
    </source>
</reference>
<organism evidence="2 3">
    <name type="scientific">Aspergillus brasiliensis (strain CBS 101740 / IMI 381727 / IBT 21946)</name>
    <dbReference type="NCBI Taxonomy" id="767769"/>
    <lineage>
        <taxon>Eukaryota</taxon>
        <taxon>Fungi</taxon>
        <taxon>Dikarya</taxon>
        <taxon>Ascomycota</taxon>
        <taxon>Pezizomycotina</taxon>
        <taxon>Eurotiomycetes</taxon>
        <taxon>Eurotiomycetidae</taxon>
        <taxon>Eurotiales</taxon>
        <taxon>Aspergillaceae</taxon>
        <taxon>Aspergillus</taxon>
        <taxon>Aspergillus subgen. Circumdati</taxon>
    </lineage>
</organism>
<evidence type="ECO:0000313" key="3">
    <source>
        <dbReference type="Proteomes" id="UP000184499"/>
    </source>
</evidence>
<feature type="compositionally biased region" description="Polar residues" evidence="1">
    <location>
        <begin position="146"/>
        <end position="155"/>
    </location>
</feature>
<keyword evidence="3" id="KW-1185">Reference proteome</keyword>
<proteinExistence type="predicted"/>
<gene>
    <name evidence="2" type="ORF">ASPBRDRAFT_125488</name>
</gene>
<accession>A0A1L9UJG8</accession>
<dbReference type="Proteomes" id="UP000184499">
    <property type="component" value="Unassembled WGS sequence"/>
</dbReference>
<dbReference type="AlphaFoldDB" id="A0A1L9UJG8"/>
<dbReference type="GeneID" id="93570282"/>
<sequence>MVLCIVGGRREARLQQVLKLAFLGSETDPLSSFCVTRRTYRTGRWDIFTARSVSSCTWTCQLHAGICHTAAGDFLGSFPFFVARFYSHRSPYAAYQGHIAKAGNTSLTSCRATSIMQSMTESHHLTTRSVAKPKKAIPTKQRVPYYQTTPDPAFT</sequence>
<dbReference type="OMA" id="QLHAGIC"/>
<evidence type="ECO:0000313" key="2">
    <source>
        <dbReference type="EMBL" id="OJJ71833.1"/>
    </source>
</evidence>
<protein>
    <submittedName>
        <fullName evidence="2">Uncharacterized protein</fullName>
    </submittedName>
</protein>
<evidence type="ECO:0000256" key="1">
    <source>
        <dbReference type="SAM" id="MobiDB-lite"/>
    </source>
</evidence>
<dbReference type="RefSeq" id="XP_067479081.1">
    <property type="nucleotide sequence ID" value="XM_067617794.1"/>
</dbReference>
<feature type="region of interest" description="Disordered" evidence="1">
    <location>
        <begin position="126"/>
        <end position="155"/>
    </location>
</feature>
<dbReference type="VEuPathDB" id="FungiDB:ASPBRDRAFT_125488"/>
<name>A0A1L9UJG8_ASPBC</name>
<dbReference type="OrthoDB" id="10466219at2759"/>
<dbReference type="EMBL" id="KV878684">
    <property type="protein sequence ID" value="OJJ71833.1"/>
    <property type="molecule type" value="Genomic_DNA"/>
</dbReference>